<dbReference type="EMBL" id="JAUTXU010000307">
    <property type="protein sequence ID" value="KAK3686681.1"/>
    <property type="molecule type" value="Genomic_DNA"/>
</dbReference>
<keyword evidence="2" id="KW-1185">Reference proteome</keyword>
<evidence type="ECO:0000313" key="2">
    <source>
        <dbReference type="Proteomes" id="UP001281147"/>
    </source>
</evidence>
<sequence length="381" mass="43088">MSFGFSPSDIVTLISLTSKAYRGWKHACGEYSEITSSLDSLLIILQRIETEASKPGSALRRTTQDSQDLGDVLANCEPTVRELHSIVVRYKSLGSSRQKNWHRLQLGFKNLGDLNSKLTQHVTLFSAYLDTVGLGTLGRIERDLNALPQQILNAVDGLAAEIRAGRREGSVMTTYEDDEKDVWRQFRRELIGDGMHSSMIHKYKPRIRRYLRELAENGDLEEKPVEDVLAAPCHPNRFTKGHGDDVTSLVERNGKGVDREGSVDSTPYKESEQVAQVFEGREQAEREHMTRYAAVEGSAWLSMHEDVKRYIFDMFRDLDRQFQSKDWPDEKMADENGKPVQCAYVEEYSDSTRAKYKPAPILGGVSILGRAEKEATKFGYG</sequence>
<organism evidence="1 2">
    <name type="scientific">Vermiconidia calcicola</name>
    <dbReference type="NCBI Taxonomy" id="1690605"/>
    <lineage>
        <taxon>Eukaryota</taxon>
        <taxon>Fungi</taxon>
        <taxon>Dikarya</taxon>
        <taxon>Ascomycota</taxon>
        <taxon>Pezizomycotina</taxon>
        <taxon>Dothideomycetes</taxon>
        <taxon>Dothideomycetidae</taxon>
        <taxon>Mycosphaerellales</taxon>
        <taxon>Extremaceae</taxon>
        <taxon>Vermiconidia</taxon>
    </lineage>
</organism>
<evidence type="ECO:0000313" key="1">
    <source>
        <dbReference type="EMBL" id="KAK3686681.1"/>
    </source>
</evidence>
<accession>A0ACC3MDT2</accession>
<name>A0ACC3MDT2_9PEZI</name>
<comment type="caution">
    <text evidence="1">The sequence shown here is derived from an EMBL/GenBank/DDBJ whole genome shotgun (WGS) entry which is preliminary data.</text>
</comment>
<dbReference type="Proteomes" id="UP001281147">
    <property type="component" value="Unassembled WGS sequence"/>
</dbReference>
<gene>
    <name evidence="1" type="ORF">LTR37_019561</name>
</gene>
<reference evidence="1" key="1">
    <citation type="submission" date="2023-07" db="EMBL/GenBank/DDBJ databases">
        <title>Black Yeasts Isolated from many extreme environments.</title>
        <authorList>
            <person name="Coleine C."/>
            <person name="Stajich J.E."/>
            <person name="Selbmann L."/>
        </authorList>
    </citation>
    <scope>NUCLEOTIDE SEQUENCE</scope>
    <source>
        <strain evidence="1">CCFEE 5714</strain>
    </source>
</reference>
<proteinExistence type="predicted"/>
<protein>
    <submittedName>
        <fullName evidence="1">Uncharacterized protein</fullName>
    </submittedName>
</protein>